<reference evidence="2 3" key="1">
    <citation type="submission" date="2019-03" db="EMBL/GenBank/DDBJ databases">
        <title>Diversity of the mouse oral microbiome.</title>
        <authorList>
            <person name="Joseph S."/>
            <person name="Aduse-Opoku J."/>
            <person name="Curtis M."/>
            <person name="Wade W."/>
            <person name="Hashim A."/>
        </authorList>
    </citation>
    <scope>NUCLEOTIDE SEQUENCE [LARGE SCALE GENOMIC DNA]</scope>
    <source>
        <strain evidence="2 3">P1012</strain>
    </source>
</reference>
<dbReference type="Proteomes" id="UP000298358">
    <property type="component" value="Unassembled WGS sequence"/>
</dbReference>
<evidence type="ECO:0000256" key="1">
    <source>
        <dbReference type="SAM" id="SignalP"/>
    </source>
</evidence>
<comment type="caution">
    <text evidence="2">The sequence shown here is derived from an EMBL/GenBank/DDBJ whole genome shotgun (WGS) entry which is preliminary data.</text>
</comment>
<gene>
    <name evidence="2" type="ORF">E4U02_08530</name>
</gene>
<evidence type="ECO:0008006" key="4">
    <source>
        <dbReference type="Google" id="ProtNLM"/>
    </source>
</evidence>
<sequence length="195" mass="18958">MRIPALLGALVLAVTASVTVAPAANAASSCPPGILPARRREAAALPGGVIAMARPSAASASLLGLALMLTACASAPAPAPAENSGGVSSSSACAAATLTMSPDRGTPGTRFDVAGEGYVVCGDTGQPTSADAVSVVDVHWIQDGETVDLGEASVAEDGTLSGSFTVPEDAGPGEAELMAGDGLHVSSEPATFTVE</sequence>
<evidence type="ECO:0000313" key="3">
    <source>
        <dbReference type="Proteomes" id="UP000298358"/>
    </source>
</evidence>
<protein>
    <recommendedName>
        <fullName evidence="4">DUF4232 domain-containing protein</fullName>
    </recommendedName>
</protein>
<proteinExistence type="predicted"/>
<feature type="signal peptide" evidence="1">
    <location>
        <begin position="1"/>
        <end position="26"/>
    </location>
</feature>
<keyword evidence="3" id="KW-1185">Reference proteome</keyword>
<dbReference type="EMBL" id="SPQB01000017">
    <property type="protein sequence ID" value="TFU32870.1"/>
    <property type="molecule type" value="Genomic_DNA"/>
</dbReference>
<keyword evidence="1" id="KW-0732">Signal</keyword>
<dbReference type="PROSITE" id="PS51257">
    <property type="entry name" value="PROKAR_LIPOPROTEIN"/>
    <property type="match status" value="1"/>
</dbReference>
<dbReference type="AlphaFoldDB" id="A0A4Y9FVF9"/>
<feature type="chain" id="PRO_5021252695" description="DUF4232 domain-containing protein" evidence="1">
    <location>
        <begin position="27"/>
        <end position="195"/>
    </location>
</feature>
<organism evidence="2 3">
    <name type="scientific">Microbacterium paludicola</name>
    <dbReference type="NCBI Taxonomy" id="300019"/>
    <lineage>
        <taxon>Bacteria</taxon>
        <taxon>Bacillati</taxon>
        <taxon>Actinomycetota</taxon>
        <taxon>Actinomycetes</taxon>
        <taxon>Micrococcales</taxon>
        <taxon>Microbacteriaceae</taxon>
        <taxon>Microbacterium</taxon>
    </lineage>
</organism>
<evidence type="ECO:0000313" key="2">
    <source>
        <dbReference type="EMBL" id="TFU32870.1"/>
    </source>
</evidence>
<name>A0A4Y9FVF9_9MICO</name>
<dbReference type="RefSeq" id="WP_135114419.1">
    <property type="nucleotide sequence ID" value="NZ_BAAANG010000001.1"/>
</dbReference>
<accession>A0A4Y9FVF9</accession>